<comment type="caution">
    <text evidence="2">The sequence shown here is derived from an EMBL/GenBank/DDBJ whole genome shotgun (WGS) entry which is preliminary data.</text>
</comment>
<evidence type="ECO:0000313" key="2">
    <source>
        <dbReference type="EMBL" id="PIS07350.1"/>
    </source>
</evidence>
<sequence length="191" mass="21574">MTYKTHLSMGILFSSIVFLNVDKLELSTSLAIILFFSTLLGASTPDLDTPAGGLWQKIPAGSILSRIVRPVFIGGHRHLSHSLIGMGIFIFLYSLLLKWLGLFFPLLPITSYYILLSFVLGYASHLFADSLTEDGVPLLFPLDYHFGIPPNPFQKVRIKTGQWFENLVVYPLVNLAILIIIYQYYIHIVKR</sequence>
<feature type="transmembrane region" description="Helical" evidence="1">
    <location>
        <begin position="109"/>
        <end position="128"/>
    </location>
</feature>
<proteinExistence type="predicted"/>
<keyword evidence="1" id="KW-0472">Membrane</keyword>
<reference evidence="3" key="1">
    <citation type="submission" date="2017-09" db="EMBL/GenBank/DDBJ databases">
        <title>Depth-based differentiation of microbial function through sediment-hosted aquifers and enrichment of novel symbionts in the deep terrestrial subsurface.</title>
        <authorList>
            <person name="Probst A.J."/>
            <person name="Ladd B."/>
            <person name="Jarett J.K."/>
            <person name="Geller-Mcgrath D.E."/>
            <person name="Sieber C.M.K."/>
            <person name="Emerson J.B."/>
            <person name="Anantharaman K."/>
            <person name="Thomas B.C."/>
            <person name="Malmstrom R."/>
            <person name="Stieglmeier M."/>
            <person name="Klingl A."/>
            <person name="Woyke T."/>
            <person name="Ryan C.M."/>
            <person name="Banfield J.F."/>
        </authorList>
    </citation>
    <scope>NUCLEOTIDE SEQUENCE [LARGE SCALE GENOMIC DNA]</scope>
</reference>
<evidence type="ECO:0000256" key="1">
    <source>
        <dbReference type="SAM" id="Phobius"/>
    </source>
</evidence>
<dbReference type="PANTHER" id="PTHR35531">
    <property type="entry name" value="INNER MEMBRANE PROTEIN YBCI-RELATED"/>
    <property type="match status" value="1"/>
</dbReference>
<protein>
    <recommendedName>
        <fullName evidence="4">Metal-dependent hydrolase</fullName>
    </recommendedName>
</protein>
<dbReference type="Proteomes" id="UP000231382">
    <property type="component" value="Unassembled WGS sequence"/>
</dbReference>
<dbReference type="Pfam" id="PF04307">
    <property type="entry name" value="YdjM"/>
    <property type="match status" value="1"/>
</dbReference>
<accession>A0A2H0W5K0</accession>
<keyword evidence="1" id="KW-0812">Transmembrane</keyword>
<dbReference type="InterPro" id="IPR007404">
    <property type="entry name" value="YdjM-like"/>
</dbReference>
<keyword evidence="1" id="KW-1133">Transmembrane helix</keyword>
<feature type="transmembrane region" description="Helical" evidence="1">
    <location>
        <begin position="167"/>
        <end position="186"/>
    </location>
</feature>
<name>A0A2H0W5K0_9BACT</name>
<gene>
    <name evidence="2" type="ORF">COT78_03890</name>
</gene>
<dbReference type="EMBL" id="PEZW01000027">
    <property type="protein sequence ID" value="PIS07350.1"/>
    <property type="molecule type" value="Genomic_DNA"/>
</dbReference>
<evidence type="ECO:0000313" key="3">
    <source>
        <dbReference type="Proteomes" id="UP000231382"/>
    </source>
</evidence>
<dbReference type="AlphaFoldDB" id="A0A2H0W5K0"/>
<feature type="transmembrane region" description="Helical" evidence="1">
    <location>
        <begin position="79"/>
        <end position="97"/>
    </location>
</feature>
<dbReference type="PANTHER" id="PTHR35531:SF1">
    <property type="entry name" value="INNER MEMBRANE PROTEIN YBCI-RELATED"/>
    <property type="match status" value="1"/>
</dbReference>
<organism evidence="2 3">
    <name type="scientific">Candidatus Berkelbacteria bacterium CG10_big_fil_rev_8_21_14_0_10_43_13</name>
    <dbReference type="NCBI Taxonomy" id="1974514"/>
    <lineage>
        <taxon>Bacteria</taxon>
        <taxon>Candidatus Berkelbacteria</taxon>
    </lineage>
</organism>
<evidence type="ECO:0008006" key="4">
    <source>
        <dbReference type="Google" id="ProtNLM"/>
    </source>
</evidence>